<gene>
    <name evidence="2" type="ORF">THER5_1927</name>
</gene>
<accession>A0A087E3E3</accession>
<feature type="region of interest" description="Disordered" evidence="1">
    <location>
        <begin position="64"/>
        <end position="110"/>
    </location>
</feature>
<proteinExistence type="predicted"/>
<evidence type="ECO:0000313" key="2">
    <source>
        <dbReference type="EMBL" id="KFJ02294.1"/>
    </source>
</evidence>
<name>A0A087E3E3_9BIFI</name>
<protein>
    <submittedName>
        <fullName evidence="2">Uncharacterized protein</fullName>
    </submittedName>
</protein>
<comment type="caution">
    <text evidence="2">The sequence shown here is derived from an EMBL/GenBank/DDBJ whole genome shotgun (WGS) entry which is preliminary data.</text>
</comment>
<sequence length="135" mass="15072">MTTHHHLLTTLFARNRFPTNHHISSNHEQSITQPRQTVQANHSENAIRTTTASVTDLPERALQRGGFAHHGSRPISGRTSRTATQRSSASYHRKQTPFASSTIRSGQSGYCDAPVERPDCRTYHYAVRRIAGVIA</sequence>
<dbReference type="Proteomes" id="UP000029003">
    <property type="component" value="Unassembled WGS sequence"/>
</dbReference>
<evidence type="ECO:0000256" key="1">
    <source>
        <dbReference type="SAM" id="MobiDB-lite"/>
    </source>
</evidence>
<dbReference type="EMBL" id="JGZT01000007">
    <property type="protein sequence ID" value="KFJ02294.1"/>
    <property type="molecule type" value="Genomic_DNA"/>
</dbReference>
<feature type="compositionally biased region" description="Low complexity" evidence="1">
    <location>
        <begin position="76"/>
        <end position="90"/>
    </location>
</feature>
<dbReference type="AlphaFoldDB" id="A0A087E3E3"/>
<feature type="compositionally biased region" description="Polar residues" evidence="1">
    <location>
        <begin position="97"/>
        <end position="108"/>
    </location>
</feature>
<organism evidence="2 3">
    <name type="scientific">Bifidobacterium thermacidophilum subsp. thermacidophilum</name>
    <dbReference type="NCBI Taxonomy" id="79262"/>
    <lineage>
        <taxon>Bacteria</taxon>
        <taxon>Bacillati</taxon>
        <taxon>Actinomycetota</taxon>
        <taxon>Actinomycetes</taxon>
        <taxon>Bifidobacteriales</taxon>
        <taxon>Bifidobacteriaceae</taxon>
        <taxon>Bifidobacterium</taxon>
    </lineage>
</organism>
<reference evidence="2 3" key="1">
    <citation type="submission" date="2014-03" db="EMBL/GenBank/DDBJ databases">
        <title>Genomics of Bifidobacteria.</title>
        <authorList>
            <person name="Ventura M."/>
            <person name="Milani C."/>
            <person name="Lugli G.A."/>
        </authorList>
    </citation>
    <scope>NUCLEOTIDE SEQUENCE [LARGE SCALE GENOMIC DNA]</scope>
    <source>
        <strain evidence="2 3">LMG 21395</strain>
    </source>
</reference>
<feature type="region of interest" description="Disordered" evidence="1">
    <location>
        <begin position="20"/>
        <end position="45"/>
    </location>
</feature>
<evidence type="ECO:0000313" key="3">
    <source>
        <dbReference type="Proteomes" id="UP000029003"/>
    </source>
</evidence>